<protein>
    <submittedName>
        <fullName evidence="2">RNA-directed DNA polymerase, eukaryota, reverse transcriptase zinc-binding domain protein</fullName>
    </submittedName>
</protein>
<dbReference type="InterPro" id="IPR043502">
    <property type="entry name" value="DNA/RNA_pol_sf"/>
</dbReference>
<evidence type="ECO:0000259" key="1">
    <source>
        <dbReference type="PROSITE" id="PS50878"/>
    </source>
</evidence>
<keyword evidence="2" id="KW-0548">Nucleotidyltransferase</keyword>
<gene>
    <name evidence="2" type="ORF">Tco_0653982</name>
</gene>
<evidence type="ECO:0000313" key="3">
    <source>
        <dbReference type="Proteomes" id="UP001151760"/>
    </source>
</evidence>
<dbReference type="SUPFAM" id="SSF56672">
    <property type="entry name" value="DNA/RNA polymerases"/>
    <property type="match status" value="1"/>
</dbReference>
<dbReference type="Proteomes" id="UP001151760">
    <property type="component" value="Unassembled WGS sequence"/>
</dbReference>
<keyword evidence="2" id="KW-0808">Transferase</keyword>
<dbReference type="InterPro" id="IPR000477">
    <property type="entry name" value="RT_dom"/>
</dbReference>
<dbReference type="Pfam" id="PF00078">
    <property type="entry name" value="RVT_1"/>
    <property type="match status" value="1"/>
</dbReference>
<proteinExistence type="predicted"/>
<comment type="caution">
    <text evidence="2">The sequence shown here is derived from an EMBL/GenBank/DDBJ whole genome shotgun (WGS) entry which is preliminary data.</text>
</comment>
<dbReference type="EMBL" id="BQNB010009133">
    <property type="protein sequence ID" value="GJS59198.1"/>
    <property type="molecule type" value="Genomic_DNA"/>
</dbReference>
<accession>A0ABQ4X2C5</accession>
<dbReference type="GO" id="GO:0003964">
    <property type="term" value="F:RNA-directed DNA polymerase activity"/>
    <property type="evidence" value="ECO:0007669"/>
    <property type="project" value="UniProtKB-KW"/>
</dbReference>
<keyword evidence="3" id="KW-1185">Reference proteome</keyword>
<evidence type="ECO:0000313" key="2">
    <source>
        <dbReference type="EMBL" id="GJS59198.1"/>
    </source>
</evidence>
<feature type="domain" description="Reverse transcriptase" evidence="1">
    <location>
        <begin position="1"/>
        <end position="361"/>
    </location>
</feature>
<organism evidence="2 3">
    <name type="scientific">Tanacetum coccineum</name>
    <dbReference type="NCBI Taxonomy" id="301880"/>
    <lineage>
        <taxon>Eukaryota</taxon>
        <taxon>Viridiplantae</taxon>
        <taxon>Streptophyta</taxon>
        <taxon>Embryophyta</taxon>
        <taxon>Tracheophyta</taxon>
        <taxon>Spermatophyta</taxon>
        <taxon>Magnoliopsida</taxon>
        <taxon>eudicotyledons</taxon>
        <taxon>Gunneridae</taxon>
        <taxon>Pentapetalae</taxon>
        <taxon>asterids</taxon>
        <taxon>campanulids</taxon>
        <taxon>Asterales</taxon>
        <taxon>Asteraceae</taxon>
        <taxon>Asteroideae</taxon>
        <taxon>Anthemideae</taxon>
        <taxon>Anthemidinae</taxon>
        <taxon>Tanacetum</taxon>
    </lineage>
</organism>
<reference evidence="2" key="2">
    <citation type="submission" date="2022-01" db="EMBL/GenBank/DDBJ databases">
        <authorList>
            <person name="Yamashiro T."/>
            <person name="Shiraishi A."/>
            <person name="Satake H."/>
            <person name="Nakayama K."/>
        </authorList>
    </citation>
    <scope>NUCLEOTIDE SEQUENCE</scope>
</reference>
<dbReference type="PANTHER" id="PTHR33116">
    <property type="entry name" value="REVERSE TRANSCRIPTASE ZINC-BINDING DOMAIN-CONTAINING PROTEIN-RELATED-RELATED"/>
    <property type="match status" value="1"/>
</dbReference>
<keyword evidence="2" id="KW-0695">RNA-directed DNA polymerase</keyword>
<sequence>MLDPHNHHLRIHEAKLVEEFYEAKADEEKLLYQQAKIKWMSEGDKNSKYFYSVLKCRIRTKHQVQDIESIDSLIKDKLSVGDAELMIREVSDKEIKDALFDIDDSKSLGPDGFSAAFFKKSWSVIGANICKAVMEFFKSGKMLGPLPVVMCFTNVSVKFLLTELSLFLVSLKGGPKRVAFKIDIQKAYDTVNWEFLEKILGGFGFHGLMIKWIMQCVTTDAFTLNINGERIGYFKGGRGLRHGDPISPYLFTMIMEIFSLILLREIEREPQFQYHFGCKSIKLSHVCFVDDLLVMCHGDLISVKVIKKALDSFSAYSGLIPNNSESIVFYGSMNEEEKNAICSVLPFAIRNMSVRYLGVLLIDKRLGVKECGCLLDKIKNRIRNWKNKYLSYAGRLQLIDVVLESIHVYWASVFLLPATIIKEINRILKNFLWNQSENSASKAKVAWSSICRPKDQGGLGLKSLHIWNQALLTKHVWNIATKKDSLWVKWVHYVKLRGKNESLKEVIFCLSTADVLLGLAKDALELTSAGLRIMSPSLDVNACYALLDDATSSSSKVYLEGRSLEM</sequence>
<dbReference type="PANTHER" id="PTHR33116:SF84">
    <property type="entry name" value="RNA-DIRECTED DNA POLYMERASE"/>
    <property type="match status" value="1"/>
</dbReference>
<reference evidence="2" key="1">
    <citation type="journal article" date="2022" name="Int. J. Mol. Sci.">
        <title>Draft Genome of Tanacetum Coccineum: Genomic Comparison of Closely Related Tanacetum-Family Plants.</title>
        <authorList>
            <person name="Yamashiro T."/>
            <person name="Shiraishi A."/>
            <person name="Nakayama K."/>
            <person name="Satake H."/>
        </authorList>
    </citation>
    <scope>NUCLEOTIDE SEQUENCE</scope>
</reference>
<name>A0ABQ4X2C5_9ASTR</name>
<dbReference type="PROSITE" id="PS50878">
    <property type="entry name" value="RT_POL"/>
    <property type="match status" value="1"/>
</dbReference>